<sequence length="317" mass="34454">MSPPSPNPTRRPGARAVSPRPEAAMASTTAAAAPRPARIPPIAFAFALSIALHALLLLVHFQLPEYRPAADRGLEVVLVNARHAKAPEEAEVLAQTNIDAGGSNAVEATPSTPLPPREVQREGDALAETRRRAPPREAPQKPVLTAPRAPVAVARRERAEEAPTPQPQPVASGLDLLDSAAAIARVEARIDRNLQPEAARPRKKFIGARAKEYRFAQYVEDWRLKVERVGMVNYPEAARGRLYGSLLLSVTIRADGKVQDVAVHRSSGHKVLDDAAVRIVRLAAPYAPFPPDIARDTDLIEITRTWSFTSTDQVRTN</sequence>
<dbReference type="GO" id="GO:0015031">
    <property type="term" value="P:protein transport"/>
    <property type="evidence" value="ECO:0007669"/>
    <property type="project" value="UniProtKB-KW"/>
</dbReference>
<feature type="compositionally biased region" description="Low complexity" evidence="10">
    <location>
        <begin position="23"/>
        <end position="34"/>
    </location>
</feature>
<keyword evidence="5" id="KW-0997">Cell inner membrane</keyword>
<dbReference type="InterPro" id="IPR006260">
    <property type="entry name" value="TonB/TolA_C"/>
</dbReference>
<evidence type="ECO:0000313" key="13">
    <source>
        <dbReference type="EMBL" id="NLF54433.1"/>
    </source>
</evidence>
<evidence type="ECO:0000256" key="9">
    <source>
        <dbReference type="ARBA" id="ARBA00023136"/>
    </source>
</evidence>
<reference evidence="13 14" key="1">
    <citation type="journal article" date="2020" name="Biotechnol. Biofuels">
        <title>New insights from the biogas microbiome by comprehensive genome-resolved metagenomics of nearly 1600 species originating from multiple anaerobic digesters.</title>
        <authorList>
            <person name="Campanaro S."/>
            <person name="Treu L."/>
            <person name="Rodriguez-R L.M."/>
            <person name="Kovalovszki A."/>
            <person name="Ziels R.M."/>
            <person name="Maus I."/>
            <person name="Zhu X."/>
            <person name="Kougias P.G."/>
            <person name="Basile A."/>
            <person name="Luo G."/>
            <person name="Schluter A."/>
            <person name="Konstantinidis K.T."/>
            <person name="Angelidaki I."/>
        </authorList>
    </citation>
    <scope>NUCLEOTIDE SEQUENCE [LARGE SCALE GENOMIC DNA]</scope>
    <source>
        <strain evidence="13">AS06rmzACSIP_256</strain>
    </source>
</reference>
<evidence type="ECO:0000313" key="14">
    <source>
        <dbReference type="Proteomes" id="UP000536534"/>
    </source>
</evidence>
<dbReference type="GO" id="GO:0098797">
    <property type="term" value="C:plasma membrane protein complex"/>
    <property type="evidence" value="ECO:0007669"/>
    <property type="project" value="TreeGrafter"/>
</dbReference>
<name>A0A7X7R8K0_9RHOO</name>
<dbReference type="InterPro" id="IPR051045">
    <property type="entry name" value="TonB-dependent_transducer"/>
</dbReference>
<evidence type="ECO:0000259" key="12">
    <source>
        <dbReference type="PROSITE" id="PS52015"/>
    </source>
</evidence>
<evidence type="ECO:0000256" key="7">
    <source>
        <dbReference type="ARBA" id="ARBA00022927"/>
    </source>
</evidence>
<dbReference type="Proteomes" id="UP000536534">
    <property type="component" value="Unassembled WGS sequence"/>
</dbReference>
<evidence type="ECO:0000256" key="11">
    <source>
        <dbReference type="SAM" id="Phobius"/>
    </source>
</evidence>
<feature type="region of interest" description="Disordered" evidence="10">
    <location>
        <begin position="1"/>
        <end position="34"/>
    </location>
</feature>
<keyword evidence="3" id="KW-0813">Transport</keyword>
<feature type="region of interest" description="Disordered" evidence="10">
    <location>
        <begin position="100"/>
        <end position="148"/>
    </location>
</feature>
<evidence type="ECO:0000256" key="1">
    <source>
        <dbReference type="ARBA" id="ARBA00004383"/>
    </source>
</evidence>
<evidence type="ECO:0000256" key="6">
    <source>
        <dbReference type="ARBA" id="ARBA00022692"/>
    </source>
</evidence>
<comment type="caution">
    <text evidence="13">The sequence shown here is derived from an EMBL/GenBank/DDBJ whole genome shotgun (WGS) entry which is preliminary data.</text>
</comment>
<comment type="similarity">
    <text evidence="2">Belongs to the TonB family.</text>
</comment>
<dbReference type="PROSITE" id="PS52015">
    <property type="entry name" value="TONB_CTD"/>
    <property type="match status" value="1"/>
</dbReference>
<dbReference type="GO" id="GO:0055085">
    <property type="term" value="P:transmembrane transport"/>
    <property type="evidence" value="ECO:0007669"/>
    <property type="project" value="InterPro"/>
</dbReference>
<dbReference type="SUPFAM" id="SSF74653">
    <property type="entry name" value="TolA/TonB C-terminal domain"/>
    <property type="match status" value="1"/>
</dbReference>
<dbReference type="PANTHER" id="PTHR33446:SF11">
    <property type="entry name" value="TONB3"/>
    <property type="match status" value="1"/>
</dbReference>
<dbReference type="EMBL" id="JAAYYV010000221">
    <property type="protein sequence ID" value="NLF54433.1"/>
    <property type="molecule type" value="Genomic_DNA"/>
</dbReference>
<proteinExistence type="inferred from homology"/>
<dbReference type="InterPro" id="IPR037682">
    <property type="entry name" value="TonB_C"/>
</dbReference>
<keyword evidence="4" id="KW-1003">Cell membrane</keyword>
<accession>A0A7X7R8K0</accession>
<evidence type="ECO:0000256" key="3">
    <source>
        <dbReference type="ARBA" id="ARBA00022448"/>
    </source>
</evidence>
<keyword evidence="7" id="KW-0653">Protein transport</keyword>
<evidence type="ECO:0000256" key="4">
    <source>
        <dbReference type="ARBA" id="ARBA00022475"/>
    </source>
</evidence>
<feature type="transmembrane region" description="Helical" evidence="11">
    <location>
        <begin position="42"/>
        <end position="63"/>
    </location>
</feature>
<keyword evidence="8 11" id="KW-1133">Transmembrane helix</keyword>
<feature type="domain" description="TonB C-terminal" evidence="12">
    <location>
        <begin position="218"/>
        <end position="317"/>
    </location>
</feature>
<dbReference type="GO" id="GO:0031992">
    <property type="term" value="F:energy transducer activity"/>
    <property type="evidence" value="ECO:0007669"/>
    <property type="project" value="TreeGrafter"/>
</dbReference>
<dbReference type="AlphaFoldDB" id="A0A7X7R8K0"/>
<keyword evidence="6 11" id="KW-0812">Transmembrane</keyword>
<comment type="subcellular location">
    <subcellularLocation>
        <location evidence="1">Cell inner membrane</location>
        <topology evidence="1">Single-pass membrane protein</topology>
        <orientation evidence="1">Periplasmic side</orientation>
    </subcellularLocation>
</comment>
<feature type="compositionally biased region" description="Basic and acidic residues" evidence="10">
    <location>
        <begin position="118"/>
        <end position="139"/>
    </location>
</feature>
<evidence type="ECO:0000256" key="8">
    <source>
        <dbReference type="ARBA" id="ARBA00022989"/>
    </source>
</evidence>
<organism evidence="13 14">
    <name type="scientific">Thauera phenolivorans</name>
    <dbReference type="NCBI Taxonomy" id="1792543"/>
    <lineage>
        <taxon>Bacteria</taxon>
        <taxon>Pseudomonadati</taxon>
        <taxon>Pseudomonadota</taxon>
        <taxon>Betaproteobacteria</taxon>
        <taxon>Rhodocyclales</taxon>
        <taxon>Zoogloeaceae</taxon>
        <taxon>Thauera</taxon>
    </lineage>
</organism>
<dbReference type="NCBIfam" id="TIGR01352">
    <property type="entry name" value="tonB_Cterm"/>
    <property type="match status" value="1"/>
</dbReference>
<dbReference type="PANTHER" id="PTHR33446">
    <property type="entry name" value="PROTEIN TONB-RELATED"/>
    <property type="match status" value="1"/>
</dbReference>
<keyword evidence="9 11" id="KW-0472">Membrane</keyword>
<evidence type="ECO:0000256" key="10">
    <source>
        <dbReference type="SAM" id="MobiDB-lite"/>
    </source>
</evidence>
<dbReference type="Pfam" id="PF03544">
    <property type="entry name" value="TonB_C"/>
    <property type="match status" value="1"/>
</dbReference>
<protein>
    <submittedName>
        <fullName evidence="13">Energy transducer TonB</fullName>
    </submittedName>
</protein>
<dbReference type="Gene3D" id="3.30.1150.10">
    <property type="match status" value="1"/>
</dbReference>
<gene>
    <name evidence="13" type="ORF">GX576_08585</name>
</gene>
<evidence type="ECO:0000256" key="2">
    <source>
        <dbReference type="ARBA" id="ARBA00006555"/>
    </source>
</evidence>
<evidence type="ECO:0000256" key="5">
    <source>
        <dbReference type="ARBA" id="ARBA00022519"/>
    </source>
</evidence>